<dbReference type="InParanoid" id="A0A2P5FQM1"/>
<feature type="non-terminal residue" evidence="1">
    <location>
        <position position="1"/>
    </location>
</feature>
<evidence type="ECO:0000313" key="2">
    <source>
        <dbReference type="Proteomes" id="UP000237000"/>
    </source>
</evidence>
<dbReference type="AlphaFoldDB" id="A0A2P5FQM1"/>
<dbReference type="Proteomes" id="UP000237000">
    <property type="component" value="Unassembled WGS sequence"/>
</dbReference>
<evidence type="ECO:0000313" key="1">
    <source>
        <dbReference type="EMBL" id="POO00108.1"/>
    </source>
</evidence>
<reference evidence="2" key="1">
    <citation type="submission" date="2016-06" db="EMBL/GenBank/DDBJ databases">
        <title>Parallel loss of symbiosis genes in relatives of nitrogen-fixing non-legume Parasponia.</title>
        <authorList>
            <person name="Van Velzen R."/>
            <person name="Holmer R."/>
            <person name="Bu F."/>
            <person name="Rutten L."/>
            <person name="Van Zeijl A."/>
            <person name="Liu W."/>
            <person name="Santuari L."/>
            <person name="Cao Q."/>
            <person name="Sharma T."/>
            <person name="Shen D."/>
            <person name="Roswanjaya Y."/>
            <person name="Wardhani T."/>
            <person name="Kalhor M.S."/>
            <person name="Jansen J."/>
            <person name="Van den Hoogen J."/>
            <person name="Gungor B."/>
            <person name="Hartog M."/>
            <person name="Hontelez J."/>
            <person name="Verver J."/>
            <person name="Yang W.-C."/>
            <person name="Schijlen E."/>
            <person name="Repin R."/>
            <person name="Schilthuizen M."/>
            <person name="Schranz E."/>
            <person name="Heidstra R."/>
            <person name="Miyata K."/>
            <person name="Fedorova E."/>
            <person name="Kohlen W."/>
            <person name="Bisseling T."/>
            <person name="Smit S."/>
            <person name="Geurts R."/>
        </authorList>
    </citation>
    <scope>NUCLEOTIDE SEQUENCE [LARGE SCALE GENOMIC DNA]</scope>
    <source>
        <strain evidence="2">cv. RG33-2</strain>
    </source>
</reference>
<proteinExistence type="predicted"/>
<protein>
    <submittedName>
        <fullName evidence="1">Uncharacterized protein</fullName>
    </submittedName>
</protein>
<dbReference type="EMBL" id="JXTC01000015">
    <property type="protein sequence ID" value="POO00108.1"/>
    <property type="molecule type" value="Genomic_DNA"/>
</dbReference>
<sequence>TQDKQKKFFQPYFEKLPLERDKLKSCDVKTLRDHSALQSERPRNVFDNG</sequence>
<comment type="caution">
    <text evidence="1">The sequence shown here is derived from an EMBL/GenBank/DDBJ whole genome shotgun (WGS) entry which is preliminary data.</text>
</comment>
<accession>A0A2P5FQM1</accession>
<name>A0A2P5FQM1_TREOI</name>
<keyword evidence="2" id="KW-1185">Reference proteome</keyword>
<organism evidence="1 2">
    <name type="scientific">Trema orientale</name>
    <name type="common">Charcoal tree</name>
    <name type="synonym">Celtis orientalis</name>
    <dbReference type="NCBI Taxonomy" id="63057"/>
    <lineage>
        <taxon>Eukaryota</taxon>
        <taxon>Viridiplantae</taxon>
        <taxon>Streptophyta</taxon>
        <taxon>Embryophyta</taxon>
        <taxon>Tracheophyta</taxon>
        <taxon>Spermatophyta</taxon>
        <taxon>Magnoliopsida</taxon>
        <taxon>eudicotyledons</taxon>
        <taxon>Gunneridae</taxon>
        <taxon>Pentapetalae</taxon>
        <taxon>rosids</taxon>
        <taxon>fabids</taxon>
        <taxon>Rosales</taxon>
        <taxon>Cannabaceae</taxon>
        <taxon>Trema</taxon>
    </lineage>
</organism>
<gene>
    <name evidence="1" type="ORF">TorRG33x02_042350</name>
</gene>